<accession>A0A426ZSJ8</accession>
<sequence length="147" mass="16181">MCSDSRTVEMIVDIVVGTMDLVNVTADVAPGLTWSGWADWPNSHPITSRLPGERFDLYLLRGKAILHEMENGGGGGDAFCSSTAPLTWHDFLERMRHPSASDFVKSIKRSGPPSSVPCRGFKTCGTSRFDSVKRLHCHWVDGDWGSD</sequence>
<gene>
    <name evidence="1" type="ORF">B296_00039664</name>
</gene>
<dbReference type="AlphaFoldDB" id="A0A426ZSJ8"/>
<reference evidence="1 2" key="1">
    <citation type="journal article" date="2014" name="Agronomy (Basel)">
        <title>A Draft Genome Sequence for Ensete ventricosum, the Drought-Tolerant Tree Against Hunger.</title>
        <authorList>
            <person name="Harrison J."/>
            <person name="Moore K.A."/>
            <person name="Paszkiewicz K."/>
            <person name="Jones T."/>
            <person name="Grant M."/>
            <person name="Ambacheew D."/>
            <person name="Muzemil S."/>
            <person name="Studholme D.J."/>
        </authorList>
    </citation>
    <scope>NUCLEOTIDE SEQUENCE [LARGE SCALE GENOMIC DNA]</scope>
</reference>
<dbReference type="Proteomes" id="UP000287651">
    <property type="component" value="Unassembled WGS sequence"/>
</dbReference>
<comment type="caution">
    <text evidence="1">The sequence shown here is derived from an EMBL/GenBank/DDBJ whole genome shotgun (WGS) entry which is preliminary data.</text>
</comment>
<evidence type="ECO:0000313" key="2">
    <source>
        <dbReference type="Proteomes" id="UP000287651"/>
    </source>
</evidence>
<protein>
    <submittedName>
        <fullName evidence="1">Uncharacterized protein</fullName>
    </submittedName>
</protein>
<name>A0A426ZSJ8_ENSVE</name>
<dbReference type="EMBL" id="AMZH03005205">
    <property type="protein sequence ID" value="RRT66999.1"/>
    <property type="molecule type" value="Genomic_DNA"/>
</dbReference>
<organism evidence="1 2">
    <name type="scientific">Ensete ventricosum</name>
    <name type="common">Abyssinian banana</name>
    <name type="synonym">Musa ensete</name>
    <dbReference type="NCBI Taxonomy" id="4639"/>
    <lineage>
        <taxon>Eukaryota</taxon>
        <taxon>Viridiplantae</taxon>
        <taxon>Streptophyta</taxon>
        <taxon>Embryophyta</taxon>
        <taxon>Tracheophyta</taxon>
        <taxon>Spermatophyta</taxon>
        <taxon>Magnoliopsida</taxon>
        <taxon>Liliopsida</taxon>
        <taxon>Zingiberales</taxon>
        <taxon>Musaceae</taxon>
        <taxon>Ensete</taxon>
    </lineage>
</organism>
<proteinExistence type="predicted"/>
<evidence type="ECO:0000313" key="1">
    <source>
        <dbReference type="EMBL" id="RRT66999.1"/>
    </source>
</evidence>